<keyword evidence="2" id="KW-1185">Reference proteome</keyword>
<feature type="non-terminal residue" evidence="1">
    <location>
        <position position="256"/>
    </location>
</feature>
<dbReference type="EMBL" id="JANBUJ010001068">
    <property type="protein sequence ID" value="KAJ2768860.1"/>
    <property type="molecule type" value="Genomic_DNA"/>
</dbReference>
<evidence type="ECO:0000313" key="1">
    <source>
        <dbReference type="EMBL" id="KAJ2768860.1"/>
    </source>
</evidence>
<proteinExistence type="predicted"/>
<organism evidence="1 2">
    <name type="scientific">Coemansia nantahalensis</name>
    <dbReference type="NCBI Taxonomy" id="2789366"/>
    <lineage>
        <taxon>Eukaryota</taxon>
        <taxon>Fungi</taxon>
        <taxon>Fungi incertae sedis</taxon>
        <taxon>Zoopagomycota</taxon>
        <taxon>Kickxellomycotina</taxon>
        <taxon>Kickxellomycetes</taxon>
        <taxon>Kickxellales</taxon>
        <taxon>Kickxellaceae</taxon>
        <taxon>Coemansia</taxon>
    </lineage>
</organism>
<protein>
    <submittedName>
        <fullName evidence="1">Exosome complex component RRP43</fullName>
    </submittedName>
</protein>
<accession>A0ACC1JWQ3</accession>
<evidence type="ECO:0000313" key="2">
    <source>
        <dbReference type="Proteomes" id="UP001140234"/>
    </source>
</evidence>
<dbReference type="Proteomes" id="UP001140234">
    <property type="component" value="Unassembled WGS sequence"/>
</dbReference>
<name>A0ACC1JWQ3_9FUNG</name>
<comment type="caution">
    <text evidence="1">The sequence shown here is derived from an EMBL/GenBank/DDBJ whole genome shotgun (WGS) entry which is preliminary data.</text>
</comment>
<sequence length="256" mass="26989">MAGSVAFAIEAFKRIHPVEFERRFLSQGTRHDGRAPGQFRALSVAKGTISTAHGSSTVRLGNTTVVCGIKAEVCEPDVKTPDEGYLVTNVDLSPMCSARFRAGPPGESAQVASEHLARLFAGGVVDLRELCIESGQAAWVLSADIVCLRHDGNIIDAAVVALMAALENLAVPAAAVESGVVSADRTKGRRLTLRRRLFPATFTLVDDTCVVADADDAEEQLATAAVLVVVDARGRLANVWKRGAGAVGRQAIAQCL</sequence>
<gene>
    <name evidence="1" type="primary">EXOSC8</name>
    <name evidence="1" type="ORF">IWQ57_003355</name>
</gene>
<reference evidence="1" key="1">
    <citation type="submission" date="2022-07" db="EMBL/GenBank/DDBJ databases">
        <title>Phylogenomic reconstructions and comparative analyses of Kickxellomycotina fungi.</title>
        <authorList>
            <person name="Reynolds N.K."/>
            <person name="Stajich J.E."/>
            <person name="Barry K."/>
            <person name="Grigoriev I.V."/>
            <person name="Crous P."/>
            <person name="Smith M.E."/>
        </authorList>
    </citation>
    <scope>NUCLEOTIDE SEQUENCE</scope>
    <source>
        <strain evidence="1">CBS 109366</strain>
    </source>
</reference>